<feature type="transmembrane region" description="Helical" evidence="2">
    <location>
        <begin position="60"/>
        <end position="80"/>
    </location>
</feature>
<evidence type="ECO:0008006" key="5">
    <source>
        <dbReference type="Google" id="ProtNLM"/>
    </source>
</evidence>
<name>A0A849A7N7_9ACTN</name>
<keyword evidence="2" id="KW-1133">Transmembrane helix</keyword>
<feature type="region of interest" description="Disordered" evidence="1">
    <location>
        <begin position="1"/>
        <end position="55"/>
    </location>
</feature>
<keyword evidence="2" id="KW-0472">Membrane</keyword>
<gene>
    <name evidence="3" type="ORF">HKD39_12460</name>
</gene>
<dbReference type="Proteomes" id="UP000562984">
    <property type="component" value="Unassembled WGS sequence"/>
</dbReference>
<protein>
    <recommendedName>
        <fullName evidence="5">DUF4190 domain-containing protein</fullName>
    </recommendedName>
</protein>
<dbReference type="RefSeq" id="WP_171200207.1">
    <property type="nucleotide sequence ID" value="NZ_JABEND010000007.1"/>
</dbReference>
<evidence type="ECO:0000313" key="3">
    <source>
        <dbReference type="EMBL" id="NNG36505.1"/>
    </source>
</evidence>
<keyword evidence="4" id="KW-1185">Reference proteome</keyword>
<feature type="transmembrane region" description="Helical" evidence="2">
    <location>
        <begin position="86"/>
        <end position="104"/>
    </location>
</feature>
<organism evidence="3 4">
    <name type="scientific">Nakamurella aerolata</name>
    <dbReference type="NCBI Taxonomy" id="1656892"/>
    <lineage>
        <taxon>Bacteria</taxon>
        <taxon>Bacillati</taxon>
        <taxon>Actinomycetota</taxon>
        <taxon>Actinomycetes</taxon>
        <taxon>Nakamurellales</taxon>
        <taxon>Nakamurellaceae</taxon>
        <taxon>Nakamurella</taxon>
    </lineage>
</organism>
<reference evidence="3 4" key="1">
    <citation type="submission" date="2020-05" db="EMBL/GenBank/DDBJ databases">
        <title>Nakamurella sp. DB0629 isolated from air conditioner.</title>
        <authorList>
            <person name="Kim D.H."/>
            <person name="Kim D.-U."/>
        </authorList>
    </citation>
    <scope>NUCLEOTIDE SEQUENCE [LARGE SCALE GENOMIC DNA]</scope>
    <source>
        <strain evidence="3 4">DB0629</strain>
    </source>
</reference>
<evidence type="ECO:0000313" key="4">
    <source>
        <dbReference type="Proteomes" id="UP000562984"/>
    </source>
</evidence>
<proteinExistence type="predicted"/>
<comment type="caution">
    <text evidence="3">The sequence shown here is derived from an EMBL/GenBank/DDBJ whole genome shotgun (WGS) entry which is preliminary data.</text>
</comment>
<accession>A0A849A7N7</accession>
<dbReference type="EMBL" id="JABEND010000007">
    <property type="protein sequence ID" value="NNG36505.1"/>
    <property type="molecule type" value="Genomic_DNA"/>
</dbReference>
<sequence length="136" mass="13577">MSNQPIRGSRADRPQRTPPIYAGGHLLSNGPVSDAQRGGVPGQPAGDPSEGWPRSQPVRVGAGGIGIAGFVCGLVGLVLFLLAPLALILGLLGLALSGSGLWLARRDGTPAGLSIAGLTCSVLAVVLSGILLIAVN</sequence>
<keyword evidence="2" id="KW-0812">Transmembrane</keyword>
<dbReference type="AlphaFoldDB" id="A0A849A7N7"/>
<evidence type="ECO:0000256" key="2">
    <source>
        <dbReference type="SAM" id="Phobius"/>
    </source>
</evidence>
<evidence type="ECO:0000256" key="1">
    <source>
        <dbReference type="SAM" id="MobiDB-lite"/>
    </source>
</evidence>
<feature type="transmembrane region" description="Helical" evidence="2">
    <location>
        <begin position="111"/>
        <end position="135"/>
    </location>
</feature>